<dbReference type="OrthoDB" id="5648361at2"/>
<reference evidence="2 3" key="1">
    <citation type="submission" date="2014-06" db="EMBL/GenBank/DDBJ databases">
        <authorList>
            <person name="Urmite Genomes Urmite Genomes"/>
        </authorList>
    </citation>
    <scope>NUCLEOTIDE SEQUENCE [LARGE SCALE GENOMIC DNA]</scope>
</reference>
<dbReference type="eggNOG" id="ENOG5031E95">
    <property type="taxonomic scope" value="Bacteria"/>
</dbReference>
<feature type="chain" id="PRO_5009744150" description="Periplasmic protein" evidence="1">
    <location>
        <begin position="21"/>
        <end position="165"/>
    </location>
</feature>
<proteinExistence type="predicted"/>
<protein>
    <recommendedName>
        <fullName evidence="4">Periplasmic protein</fullName>
    </recommendedName>
</protein>
<keyword evidence="1" id="KW-0732">Signal</keyword>
<dbReference type="Proteomes" id="UP000044071">
    <property type="component" value="Unassembled WGS sequence"/>
</dbReference>
<evidence type="ECO:0000313" key="3">
    <source>
        <dbReference type="Proteomes" id="UP000044071"/>
    </source>
</evidence>
<organism evidence="2 3">
    <name type="scientific">Legionella massiliensis</name>
    <dbReference type="NCBI Taxonomy" id="1034943"/>
    <lineage>
        <taxon>Bacteria</taxon>
        <taxon>Pseudomonadati</taxon>
        <taxon>Pseudomonadota</taxon>
        <taxon>Gammaproteobacteria</taxon>
        <taxon>Legionellales</taxon>
        <taxon>Legionellaceae</taxon>
        <taxon>Legionella</taxon>
    </lineage>
</organism>
<evidence type="ECO:0000313" key="2">
    <source>
        <dbReference type="EMBL" id="CDZ78726.1"/>
    </source>
</evidence>
<evidence type="ECO:0008006" key="4">
    <source>
        <dbReference type="Google" id="ProtNLM"/>
    </source>
</evidence>
<dbReference type="RefSeq" id="WP_044011835.1">
    <property type="nucleotide sequence ID" value="NZ_CCVW01000003.1"/>
</dbReference>
<dbReference type="EMBL" id="CCSB01000003">
    <property type="protein sequence ID" value="CDZ78726.1"/>
    <property type="molecule type" value="Genomic_DNA"/>
</dbReference>
<feature type="signal peptide" evidence="1">
    <location>
        <begin position="1"/>
        <end position="20"/>
    </location>
</feature>
<name>A0A078L0N8_9GAMM</name>
<dbReference type="STRING" id="1034943.BN59_03039"/>
<evidence type="ECO:0000256" key="1">
    <source>
        <dbReference type="SAM" id="SignalP"/>
    </source>
</evidence>
<sequence length="165" mass="18346">MFSRYSVSLLLVALSSQSFAFQCYITLVKDSCWTNYNVSMAVINSTNNQTITTVEAPKGKQWQRQPFQCEAAMKLMYNASFSPVFWENDKGKSYWALRYWFLPGEVKPNQSAWDIPVCFPSAFSGVPLPPEANGNCKCDFFSIPPVPPAVIKAPSSGTTSTEPSS</sequence>
<gene>
    <name evidence="2" type="ORF">BN59_03039</name>
</gene>
<dbReference type="AlphaFoldDB" id="A0A078L0N8"/>
<keyword evidence="3" id="KW-1185">Reference proteome</keyword>
<accession>A0A078L0N8</accession>